<evidence type="ECO:0000313" key="7">
    <source>
        <dbReference type="Proteomes" id="UP000027195"/>
    </source>
</evidence>
<proteinExistence type="inferred from homology"/>
<keyword evidence="2" id="KW-0645">Protease</keyword>
<keyword evidence="7" id="KW-1185">Reference proteome</keyword>
<organism evidence="6 7">
    <name type="scientific">Botryobasidium botryosum (strain FD-172 SS1)</name>
    <dbReference type="NCBI Taxonomy" id="930990"/>
    <lineage>
        <taxon>Eukaryota</taxon>
        <taxon>Fungi</taxon>
        <taxon>Dikarya</taxon>
        <taxon>Basidiomycota</taxon>
        <taxon>Agaricomycotina</taxon>
        <taxon>Agaricomycetes</taxon>
        <taxon>Cantharellales</taxon>
        <taxon>Botryobasidiaceae</taxon>
        <taxon>Botryobasidium</taxon>
    </lineage>
</organism>
<dbReference type="SUPFAM" id="SSF54001">
    <property type="entry name" value="Cysteine proteinases"/>
    <property type="match status" value="1"/>
</dbReference>
<comment type="similarity">
    <text evidence="1">Belongs to the peptidase C48 family.</text>
</comment>
<feature type="coiled-coil region" evidence="4">
    <location>
        <begin position="1470"/>
        <end position="1497"/>
    </location>
</feature>
<dbReference type="Gene3D" id="3.40.395.10">
    <property type="entry name" value="Adenoviral Proteinase, Chain A"/>
    <property type="match status" value="1"/>
</dbReference>
<dbReference type="HOGENOM" id="CLU_248711_0_0_1"/>
<reference evidence="7" key="1">
    <citation type="journal article" date="2014" name="Proc. Natl. Acad. Sci. U.S.A.">
        <title>Extensive sampling of basidiomycete genomes demonstrates inadequacy of the white-rot/brown-rot paradigm for wood decay fungi.</title>
        <authorList>
            <person name="Riley R."/>
            <person name="Salamov A.A."/>
            <person name="Brown D.W."/>
            <person name="Nagy L.G."/>
            <person name="Floudas D."/>
            <person name="Held B.W."/>
            <person name="Levasseur A."/>
            <person name="Lombard V."/>
            <person name="Morin E."/>
            <person name="Otillar R."/>
            <person name="Lindquist E.A."/>
            <person name="Sun H."/>
            <person name="LaButti K.M."/>
            <person name="Schmutz J."/>
            <person name="Jabbour D."/>
            <person name="Luo H."/>
            <person name="Baker S.E."/>
            <person name="Pisabarro A.G."/>
            <person name="Walton J.D."/>
            <person name="Blanchette R.A."/>
            <person name="Henrissat B."/>
            <person name="Martin F."/>
            <person name="Cullen D."/>
            <person name="Hibbett D.S."/>
            <person name="Grigoriev I.V."/>
        </authorList>
    </citation>
    <scope>NUCLEOTIDE SEQUENCE [LARGE SCALE GENOMIC DNA]</scope>
    <source>
        <strain evidence="7">FD-172 SS1</strain>
    </source>
</reference>
<evidence type="ECO:0000256" key="1">
    <source>
        <dbReference type="ARBA" id="ARBA00005234"/>
    </source>
</evidence>
<dbReference type="InterPro" id="IPR003653">
    <property type="entry name" value="Peptidase_C48_C"/>
</dbReference>
<keyword evidence="3" id="KW-0378">Hydrolase</keyword>
<evidence type="ECO:0000256" key="3">
    <source>
        <dbReference type="ARBA" id="ARBA00022801"/>
    </source>
</evidence>
<dbReference type="InterPro" id="IPR038765">
    <property type="entry name" value="Papain-like_cys_pep_sf"/>
</dbReference>
<evidence type="ECO:0000313" key="6">
    <source>
        <dbReference type="EMBL" id="KDQ15595.1"/>
    </source>
</evidence>
<dbReference type="GO" id="GO:0008234">
    <property type="term" value="F:cysteine-type peptidase activity"/>
    <property type="evidence" value="ECO:0007669"/>
    <property type="project" value="InterPro"/>
</dbReference>
<protein>
    <recommendedName>
        <fullName evidence="5">Ubiquitin-like protease family profile domain-containing protein</fullName>
    </recommendedName>
</protein>
<sequence>MSTIYLRFSVLGGYSSAAEDAPSFHEDYANHPGLASVSSPGNRAIQPISIFPSGFFDDASHEAGPPLMHRSAPVPHPIAGQSPNADSMRNIPAPVLLLCDPAPSISVLTFMQLTCSMLSPALQSRDPKLDDTDNIPLPVFSDLGPTELLDPTRPSFDTTLELIAHICIHNPVFASALSSKYALEHASSIIIPHIDSHARYPPWIARFIAVLGTLSIKRAHWASAMEWIDHLDTAGSLSVLVSQIRSRLTALDWNSPIPGFSYWVPLSTLDCASLLGSAWITSDIINACGEFLMAKQPPRSRVLIINTHIVQILQVVQESMPYYTTPPHLRDLDEVIRAGVAQTLYIPIYTPAHWSLLSVDFVQRRYWYVDPSSAQSMLPDGQFSSIEWWLRGVSPGPRFLRTTPPFLSPRQDDTYSCGVIVMSMMAHCILGLPLWSSETREVHRAAWFLHFTSYYGCENVEVLAALMATSGNSTPTASLSTTNPSAKRLSSSQYDALLQRDSSKKRRGSSASINSDDSLTSLDYFIINRKTSNAPSCMACRGLTSQVEPLVRLYLARVATQGGGARSRLRIAEELFGRSWYDSSEQERHAIRQKELAEYKWVNDHCSSAIFSIHCLKHVPFPHAEPTDNLQNILKSAICTPCKDLMALPTFCRAIKPIPSPVASLQYVPIYGFKSLASILCENDHVRRLLQMSNRHTPLVSFSRAVSTGELTSKDTFLAFFRALTAIRVQRMHSDYLDPLAYSPPISTFLDNLAAAAPRIYTEFSYRLGGGDLARQRQSPPGFEAGISVENIRSAMEVIQQLQYTGPLSLVCNETMLLPGLQVYPNADKTYTILGGIEPSHIVKTEQELEELLQSGLMKADQLRAWFLSITLPEFPLIPLASEAATAATLGLDLQDSQNMILELLHQHRIQPCSYPTQGSRRERTAQQHLTDCATSRKRHTIRSTSFGLAIELSAPIFGDIPMHFPTHEALSSTLHMLGGLFNAWTLYAVGHLERIQLALRARMFLTLWRTHIIEHEHHSLSIHFISPAAYNVLLALCDSLIMLILVYRDHFPSHPLLPWLHSTDRCEHVFALLRSHKSDFNHSDFLQFMPKVMTAMTAHYRSGERAYNGVGLDGVLKTWPTDLEIDRAYDTAIAEAKFVLANLGVRPADKPIVSPDMFASHYDSPIVDQYLPPPQLPRFYQPKTVNSLVRRTLQQREQSPLSAGTRTDSILDLHALALVAELTELSLELNHLPVRNELLFPALRGAISRMLGPPLHEQALPETSNPTLHLGSPFRDHMQHSGPLWPASNASSSLRRQWCIATVMSSLLNGASLSDGQKAFRTEMKNRRAVNTFASRRRETFTPLFSIHSAMRTANVTPNHPIQPGSHIIFLHDGKIVLGEAIAIYAKSRARFNGYNWVRSVQSLGMAAVVCVVVLTPFVGDSLALAPGTTFLRVPVTHILFHFGPSIIAEEEEGVDPATGEYFCLCRFNDSLIQILTALESRLEDAEAAVAALCMALKD</sequence>
<gene>
    <name evidence="6" type="ORF">BOTBODRAFT_43915</name>
</gene>
<dbReference type="PROSITE" id="PS50600">
    <property type="entry name" value="ULP_PROTEASE"/>
    <property type="match status" value="1"/>
</dbReference>
<evidence type="ECO:0000259" key="5">
    <source>
        <dbReference type="PROSITE" id="PS50600"/>
    </source>
</evidence>
<dbReference type="GO" id="GO:0006508">
    <property type="term" value="P:proteolysis"/>
    <property type="evidence" value="ECO:0007669"/>
    <property type="project" value="UniProtKB-KW"/>
</dbReference>
<evidence type="ECO:0000256" key="2">
    <source>
        <dbReference type="ARBA" id="ARBA00022670"/>
    </source>
</evidence>
<dbReference type="OrthoDB" id="3260096at2759"/>
<accession>A0A067MLI5</accession>
<dbReference type="GO" id="GO:0019783">
    <property type="term" value="F:ubiquitin-like protein peptidase activity"/>
    <property type="evidence" value="ECO:0007669"/>
    <property type="project" value="UniProtKB-ARBA"/>
</dbReference>
<keyword evidence="4" id="KW-0175">Coiled coil</keyword>
<dbReference type="Proteomes" id="UP000027195">
    <property type="component" value="Unassembled WGS sequence"/>
</dbReference>
<name>A0A067MLI5_BOTB1</name>
<feature type="domain" description="Ubiquitin-like protease family profile" evidence="5">
    <location>
        <begin position="264"/>
        <end position="428"/>
    </location>
</feature>
<dbReference type="EMBL" id="KL198031">
    <property type="protein sequence ID" value="KDQ15595.1"/>
    <property type="molecule type" value="Genomic_DNA"/>
</dbReference>
<evidence type="ECO:0000256" key="4">
    <source>
        <dbReference type="SAM" id="Coils"/>
    </source>
</evidence>
<dbReference type="InParanoid" id="A0A067MLI5"/>